<feature type="compositionally biased region" description="Basic and acidic residues" evidence="1">
    <location>
        <begin position="147"/>
        <end position="158"/>
    </location>
</feature>
<dbReference type="Proteomes" id="UP001164746">
    <property type="component" value="Chromosome 15"/>
</dbReference>
<protein>
    <recommendedName>
        <fullName evidence="4">RRM domain-containing protein</fullName>
    </recommendedName>
</protein>
<feature type="region of interest" description="Disordered" evidence="1">
    <location>
        <begin position="76"/>
        <end position="158"/>
    </location>
</feature>
<feature type="compositionally biased region" description="Basic and acidic residues" evidence="1">
    <location>
        <begin position="35"/>
        <end position="46"/>
    </location>
</feature>
<feature type="compositionally biased region" description="Polar residues" evidence="1">
    <location>
        <begin position="7"/>
        <end position="31"/>
    </location>
</feature>
<evidence type="ECO:0008006" key="4">
    <source>
        <dbReference type="Google" id="ProtNLM"/>
    </source>
</evidence>
<organism evidence="2 3">
    <name type="scientific">Mya arenaria</name>
    <name type="common">Soft-shell clam</name>
    <dbReference type="NCBI Taxonomy" id="6604"/>
    <lineage>
        <taxon>Eukaryota</taxon>
        <taxon>Metazoa</taxon>
        <taxon>Spiralia</taxon>
        <taxon>Lophotrochozoa</taxon>
        <taxon>Mollusca</taxon>
        <taxon>Bivalvia</taxon>
        <taxon>Autobranchia</taxon>
        <taxon>Heteroconchia</taxon>
        <taxon>Euheterodonta</taxon>
        <taxon>Imparidentia</taxon>
        <taxon>Neoheterodontei</taxon>
        <taxon>Myida</taxon>
        <taxon>Myoidea</taxon>
        <taxon>Myidae</taxon>
        <taxon>Mya</taxon>
    </lineage>
</organism>
<sequence length="625" mass="70936">MSDGNRRNSSLAMASGNNTNELAQSLQNTSLPAKPENESKDTAYKRTENVANTITVEKQVVSRNLLLDNKVENKDEAFGGAKPKRGNWNSDRQKTNSSRRRGKQTFWYERQYSISGNKDREASKAEQNKDTRQKPTYSESTSFAYENSERRNSASEDKGNFLDKRIPIKADVTKLEGTTKNILHRTQLLNERIEESLYESGVRVVIKEGDEVDDLLMTDKYRACNIKENESAAKSLTKEEVHNVLSQYGPVEQICHTTGKKGIFWGKVTFTNESDAKAAVTCIREEADRLFTLVPITFSAYRPIRQQEITMKLSWTRRQGKGICYVCCNRTEDVSLLLRSKITVLDEVVTTRLSKHRQGAKPSDICIKELTLTVSEEAIKKGLANALGDEDTTDRFSVFIPREKCTLRTNEFELVQKELTGLLSKLSKPGAFQLYVREYKEQTVTSFALATFNDPEMCKDVAHKINDGYGYISGCKVRAEVEYKASVHVKRFLFDLLKEDINEKVEMYRTLCRSTTVEIRLLKSGNYSLDIKSTSLQNLAKEKVSLDKLVQGEELNGDAIHNIQALFIADNRATKMRIERSTGAIILIDKRRTQITVQGSTTAKDRAVELIRREVRRIESQCLDG</sequence>
<dbReference type="Gene3D" id="3.30.70.330">
    <property type="match status" value="1"/>
</dbReference>
<proteinExistence type="predicted"/>
<evidence type="ECO:0000313" key="3">
    <source>
        <dbReference type="Proteomes" id="UP001164746"/>
    </source>
</evidence>
<accession>A0ABY7FYH6</accession>
<feature type="compositionally biased region" description="Polar residues" evidence="1">
    <location>
        <begin position="134"/>
        <end position="145"/>
    </location>
</feature>
<dbReference type="SUPFAM" id="SSF54928">
    <property type="entry name" value="RNA-binding domain, RBD"/>
    <property type="match status" value="1"/>
</dbReference>
<name>A0ABY7FYH6_MYAAR</name>
<evidence type="ECO:0000313" key="2">
    <source>
        <dbReference type="EMBL" id="WAR27217.1"/>
    </source>
</evidence>
<dbReference type="InterPro" id="IPR035979">
    <property type="entry name" value="RBD_domain_sf"/>
</dbReference>
<gene>
    <name evidence="2" type="ORF">MAR_012921</name>
</gene>
<reference evidence="2" key="1">
    <citation type="submission" date="2022-11" db="EMBL/GenBank/DDBJ databases">
        <title>Centuries of genome instability and evolution in soft-shell clam transmissible cancer (bioRxiv).</title>
        <authorList>
            <person name="Hart S.F.M."/>
            <person name="Yonemitsu M.A."/>
            <person name="Giersch R.M."/>
            <person name="Beal B.F."/>
            <person name="Arriagada G."/>
            <person name="Davis B.W."/>
            <person name="Ostrander E.A."/>
            <person name="Goff S.P."/>
            <person name="Metzger M.J."/>
        </authorList>
    </citation>
    <scope>NUCLEOTIDE SEQUENCE</scope>
    <source>
        <strain evidence="2">MELC-2E11</strain>
        <tissue evidence="2">Siphon/mantle</tissue>
    </source>
</reference>
<evidence type="ECO:0000256" key="1">
    <source>
        <dbReference type="SAM" id="MobiDB-lite"/>
    </source>
</evidence>
<keyword evidence="3" id="KW-1185">Reference proteome</keyword>
<dbReference type="CDD" id="cd00590">
    <property type="entry name" value="RRM_SF"/>
    <property type="match status" value="1"/>
</dbReference>
<feature type="compositionally biased region" description="Basic and acidic residues" evidence="1">
    <location>
        <begin position="117"/>
        <end position="133"/>
    </location>
</feature>
<feature type="region of interest" description="Disordered" evidence="1">
    <location>
        <begin position="1"/>
        <end position="46"/>
    </location>
</feature>
<dbReference type="EMBL" id="CP111026">
    <property type="protein sequence ID" value="WAR27217.1"/>
    <property type="molecule type" value="Genomic_DNA"/>
</dbReference>
<dbReference type="InterPro" id="IPR012677">
    <property type="entry name" value="Nucleotide-bd_a/b_plait_sf"/>
</dbReference>